<accession>A0A3B0RGX5</accession>
<evidence type="ECO:0000313" key="2">
    <source>
        <dbReference type="EMBL" id="VAV92260.1"/>
    </source>
</evidence>
<dbReference type="AlphaFoldDB" id="A0A3B0RGX5"/>
<dbReference type="GO" id="GO:0006878">
    <property type="term" value="P:intracellular copper ion homeostasis"/>
    <property type="evidence" value="ECO:0007669"/>
    <property type="project" value="InterPro"/>
</dbReference>
<proteinExistence type="predicted"/>
<dbReference type="InterPro" id="IPR036709">
    <property type="entry name" value="Autotransporte_beta_dom_sf"/>
</dbReference>
<protein>
    <submittedName>
        <fullName evidence="2">Copper resistance protein B</fullName>
    </submittedName>
</protein>
<evidence type="ECO:0000256" key="1">
    <source>
        <dbReference type="SAM" id="MobiDB-lite"/>
    </source>
</evidence>
<dbReference type="EMBL" id="UOED01000074">
    <property type="protein sequence ID" value="VAV92260.1"/>
    <property type="molecule type" value="Genomic_DNA"/>
</dbReference>
<organism evidence="2">
    <name type="scientific">hydrothermal vent metagenome</name>
    <dbReference type="NCBI Taxonomy" id="652676"/>
    <lineage>
        <taxon>unclassified sequences</taxon>
        <taxon>metagenomes</taxon>
        <taxon>ecological metagenomes</taxon>
    </lineage>
</organism>
<dbReference type="Pfam" id="PF05275">
    <property type="entry name" value="CopB"/>
    <property type="match status" value="1"/>
</dbReference>
<name>A0A3B0RGX5_9ZZZZ</name>
<feature type="region of interest" description="Disordered" evidence="1">
    <location>
        <begin position="30"/>
        <end position="67"/>
    </location>
</feature>
<dbReference type="InterPro" id="IPR007939">
    <property type="entry name" value="Cu-R_B_prcur"/>
</dbReference>
<dbReference type="SUPFAM" id="SSF103515">
    <property type="entry name" value="Autotransporter"/>
    <property type="match status" value="1"/>
</dbReference>
<sequence>MSQTIYKSLAIISAIGISLSAPALYAQEMQMEHGKEKKDPEKMDPEKMDHGSGDMKMESGTMDHSSGDMKMESDTMDHGNMGSMKMESGSMGAMKMPPMLGGSPPADARDPHAYSDGYEYRGIGGFEDTDMMMVNKFIADQFEYRNNNGNDTLTWDMQGWYGGDYNKLWVKFEGEDETSANAGEMELQALYSRTVAAFWDFQAGIRYDTAYGTDSPGDRTFAVLGFQGLAPYWFELEPAIFLSDNGDFSARLVASYDLLFTQRLILQPRGEINISASEVREYDIGSGLNDIQLDLRLRYEIRRKFAPYVGIAWSRKFGNTARLTRASGGIVDSLSLVTGIRFWF</sequence>
<gene>
    <name evidence="2" type="ORF">MNBD_ALPHA02-902</name>
</gene>
<dbReference type="GO" id="GO:0005507">
    <property type="term" value="F:copper ion binding"/>
    <property type="evidence" value="ECO:0007669"/>
    <property type="project" value="InterPro"/>
</dbReference>
<reference evidence="2" key="1">
    <citation type="submission" date="2018-06" db="EMBL/GenBank/DDBJ databases">
        <authorList>
            <person name="Zhirakovskaya E."/>
        </authorList>
    </citation>
    <scope>NUCLEOTIDE SEQUENCE</scope>
</reference>
<dbReference type="GO" id="GO:0009279">
    <property type="term" value="C:cell outer membrane"/>
    <property type="evidence" value="ECO:0007669"/>
    <property type="project" value="InterPro"/>
</dbReference>
<feature type="compositionally biased region" description="Basic and acidic residues" evidence="1">
    <location>
        <begin position="30"/>
        <end position="57"/>
    </location>
</feature>